<dbReference type="EMBL" id="CP030118">
    <property type="protein sequence ID" value="QDL07416.1"/>
    <property type="molecule type" value="Genomic_DNA"/>
</dbReference>
<evidence type="ECO:0000313" key="2">
    <source>
        <dbReference type="Proteomes" id="UP000503129"/>
    </source>
</evidence>
<dbReference type="KEGG" id="bsen:DP114_05460"/>
<evidence type="ECO:0000313" key="1">
    <source>
        <dbReference type="EMBL" id="QDL07416.1"/>
    </source>
</evidence>
<dbReference type="Proteomes" id="UP000503129">
    <property type="component" value="Chromosome"/>
</dbReference>
<organism evidence="1 2">
    <name type="scientific">Brasilonema sennae CENA114</name>
    <dbReference type="NCBI Taxonomy" id="415709"/>
    <lineage>
        <taxon>Bacteria</taxon>
        <taxon>Bacillati</taxon>
        <taxon>Cyanobacteriota</taxon>
        <taxon>Cyanophyceae</taxon>
        <taxon>Nostocales</taxon>
        <taxon>Scytonemataceae</taxon>
        <taxon>Brasilonema</taxon>
        <taxon>Bromeliae group (in: Brasilonema)</taxon>
    </lineage>
</organism>
<protein>
    <submittedName>
        <fullName evidence="1">Uncharacterized protein</fullName>
    </submittedName>
</protein>
<gene>
    <name evidence="1" type="ORF">DP114_05460</name>
</gene>
<name>A0A856MEN0_9CYAN</name>
<keyword evidence="2" id="KW-1185">Reference proteome</keyword>
<proteinExistence type="predicted"/>
<accession>A0A856MEN0</accession>
<sequence>MRETLIKYWLRKAQLLAALDSPQGAALGTEVAHERNPTKSAGLTRCLGRETLIKHWTHR</sequence>
<dbReference type="AlphaFoldDB" id="A0A856MEN0"/>
<reference evidence="1 2" key="1">
    <citation type="submission" date="2018-06" db="EMBL/GenBank/DDBJ databases">
        <title>Comparative genomics of Brasilonema spp. strains.</title>
        <authorList>
            <person name="Alvarenga D.O."/>
            <person name="Fiore M.F."/>
            <person name="Varani A.M."/>
        </authorList>
    </citation>
    <scope>NUCLEOTIDE SEQUENCE [LARGE SCALE GENOMIC DNA]</scope>
    <source>
        <strain evidence="1 2">CENA114</strain>
    </source>
</reference>